<dbReference type="HOGENOM" id="CLU_3261058_0_0_1"/>
<organism evidence="1">
    <name type="scientific">Dendroctonus ponderosae</name>
    <name type="common">Mountain pine beetle</name>
    <dbReference type="NCBI Taxonomy" id="77166"/>
    <lineage>
        <taxon>Eukaryota</taxon>
        <taxon>Metazoa</taxon>
        <taxon>Ecdysozoa</taxon>
        <taxon>Arthropoda</taxon>
        <taxon>Hexapoda</taxon>
        <taxon>Insecta</taxon>
        <taxon>Pterygota</taxon>
        <taxon>Neoptera</taxon>
        <taxon>Endopterygota</taxon>
        <taxon>Coleoptera</taxon>
        <taxon>Polyphaga</taxon>
        <taxon>Cucujiformia</taxon>
        <taxon>Curculionidae</taxon>
        <taxon>Scolytinae</taxon>
        <taxon>Dendroctonus</taxon>
    </lineage>
</organism>
<name>N6TNU9_DENPD</name>
<feature type="non-terminal residue" evidence="1">
    <location>
        <position position="1"/>
    </location>
</feature>
<sequence>MQNFSINQGKNIRTLMKLEEKLKRTPTALRAKTKEFQISPLI</sequence>
<dbReference type="EMBL" id="KB739614">
    <property type="protein sequence ID" value="ENN82199.1"/>
    <property type="molecule type" value="Genomic_DNA"/>
</dbReference>
<protein>
    <submittedName>
        <fullName evidence="1">Uncharacterized protein</fullName>
    </submittedName>
</protein>
<accession>N6TNU9</accession>
<dbReference type="AlphaFoldDB" id="N6TNU9"/>
<reference evidence="1" key="1">
    <citation type="journal article" date="2013" name="Genome Biol.">
        <title>Draft genome of the mountain pine beetle, Dendroctonus ponderosae Hopkins, a major forest pest.</title>
        <authorList>
            <person name="Keeling C.I."/>
            <person name="Yuen M.M."/>
            <person name="Liao N.Y."/>
            <person name="Docking T.R."/>
            <person name="Chan S.K."/>
            <person name="Taylor G.A."/>
            <person name="Palmquist D.L."/>
            <person name="Jackman S.D."/>
            <person name="Nguyen A."/>
            <person name="Li M."/>
            <person name="Henderson H."/>
            <person name="Janes J.K."/>
            <person name="Zhao Y."/>
            <person name="Pandoh P."/>
            <person name="Moore R."/>
            <person name="Sperling F.A."/>
            <person name="Huber D.P."/>
            <person name="Birol I."/>
            <person name="Jones S.J."/>
            <person name="Bohlmann J."/>
        </authorList>
    </citation>
    <scope>NUCLEOTIDE SEQUENCE</scope>
</reference>
<proteinExistence type="predicted"/>
<evidence type="ECO:0000313" key="1">
    <source>
        <dbReference type="EMBL" id="ENN82199.1"/>
    </source>
</evidence>
<gene>
    <name evidence="1" type="ORF">YQE_01423</name>
</gene>